<dbReference type="Proteomes" id="UP000463939">
    <property type="component" value="Chromosome"/>
</dbReference>
<name>A0A809RCN4_9PROT</name>
<accession>A0A809RCN4</accession>
<dbReference type="AlphaFoldDB" id="A0A809RCN4"/>
<dbReference type="KEGG" id="sniv:SFSGTM_01130"/>
<dbReference type="Pfam" id="PF13682">
    <property type="entry name" value="CZB"/>
    <property type="match status" value="1"/>
</dbReference>
<organism evidence="2 3">
    <name type="scientific">Sulfuriferula nivalis</name>
    <dbReference type="NCBI Taxonomy" id="2675298"/>
    <lineage>
        <taxon>Bacteria</taxon>
        <taxon>Pseudomonadati</taxon>
        <taxon>Pseudomonadota</taxon>
        <taxon>Betaproteobacteria</taxon>
        <taxon>Nitrosomonadales</taxon>
        <taxon>Sulfuricellaceae</taxon>
        <taxon>Sulfuriferula</taxon>
    </lineage>
</organism>
<evidence type="ECO:0000259" key="1">
    <source>
        <dbReference type="Pfam" id="PF13682"/>
    </source>
</evidence>
<sequence>MIMDLTSAVGKHAEWKTKFRSAITKKEEMDAATIAKDNCCELGKWLHGEAKAQFGALTSYKECIQKHAAFHTEAAKVAAAINAKKFTEAEAMLGNGTGYTKVSGEVGVAIMHLKKEAGL</sequence>
<protein>
    <recommendedName>
        <fullName evidence="1">Chemoreceptor zinc-binding domain-containing protein</fullName>
    </recommendedName>
</protein>
<evidence type="ECO:0000313" key="2">
    <source>
        <dbReference type="EMBL" id="BBO99404.1"/>
    </source>
</evidence>
<dbReference type="InterPro" id="IPR025991">
    <property type="entry name" value="Chemoreceptor_zinc-bind_dom"/>
</dbReference>
<proteinExistence type="predicted"/>
<evidence type="ECO:0000313" key="3">
    <source>
        <dbReference type="Proteomes" id="UP000463939"/>
    </source>
</evidence>
<gene>
    <name evidence="2" type="ORF">SFSGTM_01130</name>
</gene>
<dbReference type="EMBL" id="AP021881">
    <property type="protein sequence ID" value="BBO99404.1"/>
    <property type="molecule type" value="Genomic_DNA"/>
</dbReference>
<feature type="domain" description="Chemoreceptor zinc-binding" evidence="1">
    <location>
        <begin position="12"/>
        <end position="77"/>
    </location>
</feature>
<dbReference type="Gene3D" id="1.20.120.30">
    <property type="entry name" value="Aspartate receptor, ligand-binding domain"/>
    <property type="match status" value="1"/>
</dbReference>
<keyword evidence="3" id="KW-1185">Reference proteome</keyword>
<reference evidence="3" key="1">
    <citation type="submission" date="2019-11" db="EMBL/GenBank/DDBJ databases">
        <title>Isolation and characterization of a novel species in the genus Sulfuriferula.</title>
        <authorList>
            <person name="Mochizuki J."/>
            <person name="Kojima H."/>
            <person name="Fukui M."/>
        </authorList>
    </citation>
    <scope>NUCLEOTIDE SEQUENCE [LARGE SCALE GENOMIC DNA]</scope>
    <source>
        <strain evidence="3">SGTM</strain>
    </source>
</reference>